<evidence type="ECO:0008006" key="3">
    <source>
        <dbReference type="Google" id="ProtNLM"/>
    </source>
</evidence>
<name>A0ABS5PVT1_9FIRM</name>
<dbReference type="EMBL" id="JAHBCL010000051">
    <property type="protein sequence ID" value="MBS7528666.1"/>
    <property type="molecule type" value="Genomic_DNA"/>
</dbReference>
<dbReference type="Proteomes" id="UP000746471">
    <property type="component" value="Unassembled WGS sequence"/>
</dbReference>
<organism evidence="1 2">
    <name type="scientific">Fusibacter paucivorans</name>
    <dbReference type="NCBI Taxonomy" id="76009"/>
    <lineage>
        <taxon>Bacteria</taxon>
        <taxon>Bacillati</taxon>
        <taxon>Bacillota</taxon>
        <taxon>Clostridia</taxon>
        <taxon>Eubacteriales</taxon>
        <taxon>Eubacteriales Family XII. Incertae Sedis</taxon>
        <taxon>Fusibacter</taxon>
    </lineage>
</organism>
<proteinExistence type="predicted"/>
<dbReference type="InterPro" id="IPR027417">
    <property type="entry name" value="P-loop_NTPase"/>
</dbReference>
<evidence type="ECO:0000313" key="1">
    <source>
        <dbReference type="EMBL" id="MBS7528666.1"/>
    </source>
</evidence>
<accession>A0ABS5PVT1</accession>
<protein>
    <recommendedName>
        <fullName evidence="3">ATPase family associated with various cellular activities (AAA)</fullName>
    </recommendedName>
</protein>
<dbReference type="SUPFAM" id="SSF52540">
    <property type="entry name" value="P-loop containing nucleoside triphosphate hydrolases"/>
    <property type="match status" value="1"/>
</dbReference>
<sequence length="117" mass="13418">MIRVFFIKHNLIKVVQKNVDNPPPSHIVEQFKNAHLPIDIIKHTYSRISKEVLKEINDEFNSIIIGQHKVKDKLLSALYPSCKDDEDSPIVMLFYGPSGVGKTETAKYLSEKLKENL</sequence>
<comment type="caution">
    <text evidence="1">The sequence shown here is derived from an EMBL/GenBank/DDBJ whole genome shotgun (WGS) entry which is preliminary data.</text>
</comment>
<gene>
    <name evidence="1" type="ORF">KHM83_18515</name>
</gene>
<evidence type="ECO:0000313" key="2">
    <source>
        <dbReference type="Proteomes" id="UP000746471"/>
    </source>
</evidence>
<keyword evidence="2" id="KW-1185">Reference proteome</keyword>
<dbReference type="Gene3D" id="3.40.50.300">
    <property type="entry name" value="P-loop containing nucleotide triphosphate hydrolases"/>
    <property type="match status" value="1"/>
</dbReference>
<reference evidence="1 2" key="1">
    <citation type="submission" date="2021-05" db="EMBL/GenBank/DDBJ databases">
        <title>Fusibacter ferrireducens sp. nov., an anaerobic, sulfur- and Fe-reducing bacterium isolated from the mangrove sediment.</title>
        <authorList>
            <person name="Qiu D."/>
        </authorList>
    </citation>
    <scope>NUCLEOTIDE SEQUENCE [LARGE SCALE GENOMIC DNA]</scope>
    <source>
        <strain evidence="1 2">DSM 12116</strain>
    </source>
</reference>